<sequence length="185" mass="19878">MDEKTKILGGIGSILLVLGIIPYIGLLFSLVGFISLLIAVKQISNQYKDENIFRNFLTGFIINIAGMIIAIVAAVSTFIPFASLSNIDKDTALGLGAIVGISVALLVFYITAVISGLLFKKAFDSISKITNNDLFGWAGNLIFWGSIAMIILLGGILIWIGWILAAIAFFTTETNKDITETAITL</sequence>
<gene>
    <name evidence="2" type="ORF">SAMN06265339_0709</name>
</gene>
<keyword evidence="1" id="KW-0472">Membrane</keyword>
<feature type="transmembrane region" description="Helical" evidence="1">
    <location>
        <begin position="60"/>
        <end position="81"/>
    </location>
</feature>
<dbReference type="RefSeq" id="WP_283400193.1">
    <property type="nucleotide sequence ID" value="NZ_FXUB01000001.1"/>
</dbReference>
<comment type="caution">
    <text evidence="2">The sequence shown here is derived from an EMBL/GenBank/DDBJ whole genome shotgun (WGS) entry which is preliminary data.</text>
</comment>
<evidence type="ECO:0000313" key="3">
    <source>
        <dbReference type="Proteomes" id="UP001157911"/>
    </source>
</evidence>
<accession>A0ABY1NJF3</accession>
<feature type="transmembrane region" description="Helical" evidence="1">
    <location>
        <begin position="7"/>
        <end position="40"/>
    </location>
</feature>
<proteinExistence type="predicted"/>
<dbReference type="EMBL" id="FXUB01000001">
    <property type="protein sequence ID" value="SMP09220.1"/>
    <property type="molecule type" value="Genomic_DNA"/>
</dbReference>
<evidence type="ECO:0000313" key="2">
    <source>
        <dbReference type="EMBL" id="SMP09220.1"/>
    </source>
</evidence>
<feature type="transmembrane region" description="Helical" evidence="1">
    <location>
        <begin position="141"/>
        <end position="170"/>
    </location>
</feature>
<dbReference type="Pfam" id="PF06195">
    <property type="entry name" value="DUF996"/>
    <property type="match status" value="1"/>
</dbReference>
<evidence type="ECO:0000256" key="1">
    <source>
        <dbReference type="SAM" id="Phobius"/>
    </source>
</evidence>
<keyword evidence="3" id="KW-1185">Reference proteome</keyword>
<dbReference type="InterPro" id="IPR010397">
    <property type="entry name" value="DUF996"/>
</dbReference>
<name>A0ABY1NJF3_9BACT</name>
<organism evidence="2 3">
    <name type="scientific">Desulfurobacterium pacificum</name>
    <dbReference type="NCBI Taxonomy" id="240166"/>
    <lineage>
        <taxon>Bacteria</taxon>
        <taxon>Pseudomonadati</taxon>
        <taxon>Aquificota</taxon>
        <taxon>Aquificia</taxon>
        <taxon>Desulfurobacteriales</taxon>
        <taxon>Desulfurobacteriaceae</taxon>
        <taxon>Desulfurobacterium</taxon>
    </lineage>
</organism>
<dbReference type="Proteomes" id="UP001157911">
    <property type="component" value="Unassembled WGS sequence"/>
</dbReference>
<keyword evidence="1" id="KW-0812">Transmembrane</keyword>
<protein>
    <submittedName>
        <fullName evidence="2">Uncharacterized membrane protein</fullName>
    </submittedName>
</protein>
<feature type="transmembrane region" description="Helical" evidence="1">
    <location>
        <begin position="93"/>
        <end position="119"/>
    </location>
</feature>
<keyword evidence="1" id="KW-1133">Transmembrane helix</keyword>
<reference evidence="2 3" key="1">
    <citation type="submission" date="2017-05" db="EMBL/GenBank/DDBJ databases">
        <authorList>
            <person name="Varghese N."/>
            <person name="Submissions S."/>
        </authorList>
    </citation>
    <scope>NUCLEOTIDE SEQUENCE [LARGE SCALE GENOMIC DNA]</scope>
    <source>
        <strain evidence="2 3">DSM 15522</strain>
    </source>
</reference>